<name>A0A6H5I911_9HYME</name>
<evidence type="ECO:0000313" key="3">
    <source>
        <dbReference type="Proteomes" id="UP000479190"/>
    </source>
</evidence>
<dbReference type="OrthoDB" id="5978806at2759"/>
<dbReference type="Proteomes" id="UP000479190">
    <property type="component" value="Unassembled WGS sequence"/>
</dbReference>
<evidence type="ECO:0000256" key="1">
    <source>
        <dbReference type="SAM" id="SignalP"/>
    </source>
</evidence>
<evidence type="ECO:0000313" key="2">
    <source>
        <dbReference type="EMBL" id="CAB0033100.1"/>
    </source>
</evidence>
<protein>
    <submittedName>
        <fullName evidence="2">Uncharacterized protein</fullName>
    </submittedName>
</protein>
<gene>
    <name evidence="2" type="ORF">TBRA_LOCUS5020</name>
</gene>
<keyword evidence="3" id="KW-1185">Reference proteome</keyword>
<organism evidence="2 3">
    <name type="scientific">Trichogramma brassicae</name>
    <dbReference type="NCBI Taxonomy" id="86971"/>
    <lineage>
        <taxon>Eukaryota</taxon>
        <taxon>Metazoa</taxon>
        <taxon>Ecdysozoa</taxon>
        <taxon>Arthropoda</taxon>
        <taxon>Hexapoda</taxon>
        <taxon>Insecta</taxon>
        <taxon>Pterygota</taxon>
        <taxon>Neoptera</taxon>
        <taxon>Endopterygota</taxon>
        <taxon>Hymenoptera</taxon>
        <taxon>Apocrita</taxon>
        <taxon>Proctotrupomorpha</taxon>
        <taxon>Chalcidoidea</taxon>
        <taxon>Trichogrammatidae</taxon>
        <taxon>Trichogramma</taxon>
    </lineage>
</organism>
<keyword evidence="1" id="KW-0732">Signal</keyword>
<accession>A0A6H5I911</accession>
<reference evidence="2 3" key="1">
    <citation type="submission" date="2020-02" db="EMBL/GenBank/DDBJ databases">
        <authorList>
            <person name="Ferguson B K."/>
        </authorList>
    </citation>
    <scope>NUCLEOTIDE SEQUENCE [LARGE SCALE GENOMIC DNA]</scope>
</reference>
<dbReference type="AlphaFoldDB" id="A0A6H5I911"/>
<sequence length="105" mass="11355">MNVHCYLLVALATLSSVQSQSVLNWFWSSSESQAVVSDGVPLISIPYESLTEDEKFLKEASNILTPATRPLCGARTRSGNPCRLLSSKGQNYCHRHATGGSVIGD</sequence>
<feature type="chain" id="PRO_5026338143" evidence="1">
    <location>
        <begin position="20"/>
        <end position="105"/>
    </location>
</feature>
<dbReference type="EMBL" id="CADCXV010000699">
    <property type="protein sequence ID" value="CAB0033100.1"/>
    <property type="molecule type" value="Genomic_DNA"/>
</dbReference>
<proteinExistence type="predicted"/>
<feature type="signal peptide" evidence="1">
    <location>
        <begin position="1"/>
        <end position="19"/>
    </location>
</feature>